<dbReference type="AlphaFoldDB" id="A0A6J7F0W8"/>
<sequence length="131" mass="14123">MANAHDTVAAHYAAGAAGDIPSMFKDFSDDIVWKESDGSPYAGSYRGMAEVGAKIFERINSEWEGFGAVPDYLVTDEATGTVAAVCTYVGTFRATGKPQNVRVVHLWTVKDGKVVAFEQVCDTAEQFKSMS</sequence>
<feature type="domain" description="SnoaL-like" evidence="1">
    <location>
        <begin position="8"/>
        <end position="116"/>
    </location>
</feature>
<dbReference type="Pfam" id="PF12680">
    <property type="entry name" value="SnoaL_2"/>
    <property type="match status" value="1"/>
</dbReference>
<organism evidence="2">
    <name type="scientific">freshwater metagenome</name>
    <dbReference type="NCBI Taxonomy" id="449393"/>
    <lineage>
        <taxon>unclassified sequences</taxon>
        <taxon>metagenomes</taxon>
        <taxon>ecological metagenomes</taxon>
    </lineage>
</organism>
<dbReference type="PANTHER" id="PTHR41252:SF1">
    <property type="entry name" value="BLR2505 PROTEIN"/>
    <property type="match status" value="1"/>
</dbReference>
<evidence type="ECO:0000259" key="1">
    <source>
        <dbReference type="Pfam" id="PF12680"/>
    </source>
</evidence>
<evidence type="ECO:0000313" key="2">
    <source>
        <dbReference type="EMBL" id="CAB4887135.1"/>
    </source>
</evidence>
<gene>
    <name evidence="2" type="ORF">UFOPK3516_00003</name>
</gene>
<dbReference type="SUPFAM" id="SSF54427">
    <property type="entry name" value="NTF2-like"/>
    <property type="match status" value="1"/>
</dbReference>
<dbReference type="InterPro" id="IPR037401">
    <property type="entry name" value="SnoaL-like"/>
</dbReference>
<accession>A0A6J7F0W8</accession>
<proteinExistence type="predicted"/>
<dbReference type="EMBL" id="CAFBMB010000001">
    <property type="protein sequence ID" value="CAB4887135.1"/>
    <property type="molecule type" value="Genomic_DNA"/>
</dbReference>
<name>A0A6J7F0W8_9ZZZZ</name>
<dbReference type="InterPro" id="IPR032710">
    <property type="entry name" value="NTF2-like_dom_sf"/>
</dbReference>
<protein>
    <submittedName>
        <fullName evidence="2">Unannotated protein</fullName>
    </submittedName>
</protein>
<reference evidence="2" key="1">
    <citation type="submission" date="2020-05" db="EMBL/GenBank/DDBJ databases">
        <authorList>
            <person name="Chiriac C."/>
            <person name="Salcher M."/>
            <person name="Ghai R."/>
            <person name="Kavagutti S V."/>
        </authorList>
    </citation>
    <scope>NUCLEOTIDE SEQUENCE</scope>
</reference>
<dbReference type="PANTHER" id="PTHR41252">
    <property type="entry name" value="BLR2505 PROTEIN"/>
    <property type="match status" value="1"/>
</dbReference>
<dbReference type="Gene3D" id="3.10.450.50">
    <property type="match status" value="1"/>
</dbReference>